<comment type="catalytic activity">
    <reaction evidence="6">
        <text>acetate + ATP = acetyl phosphate + ADP</text>
        <dbReference type="Rhea" id="RHEA:11352"/>
        <dbReference type="ChEBI" id="CHEBI:22191"/>
        <dbReference type="ChEBI" id="CHEBI:30089"/>
        <dbReference type="ChEBI" id="CHEBI:30616"/>
        <dbReference type="ChEBI" id="CHEBI:456216"/>
        <dbReference type="EC" id="2.7.2.1"/>
    </reaction>
</comment>
<keyword evidence="4 6" id="KW-0418">Kinase</keyword>
<feature type="site" description="Transition state stabilizer" evidence="6">
    <location>
        <position position="179"/>
    </location>
</feature>
<dbReference type="GO" id="GO:0006085">
    <property type="term" value="P:acetyl-CoA biosynthetic process"/>
    <property type="evidence" value="ECO:0007669"/>
    <property type="project" value="UniProtKB-UniRule"/>
</dbReference>
<reference evidence="8 9" key="1">
    <citation type="submission" date="2018-06" db="EMBL/GenBank/DDBJ databases">
        <title>Phytoactinopolyspora halophila sp. nov., a novel halophilic actinomycete isolated from a saline soil in China.</title>
        <authorList>
            <person name="Tang S.-K."/>
        </authorList>
    </citation>
    <scope>NUCLEOTIDE SEQUENCE [LARGE SCALE GENOMIC DNA]</scope>
    <source>
        <strain evidence="8 9">YIM 96934</strain>
    </source>
</reference>
<feature type="binding site" evidence="6">
    <location>
        <begin position="281"/>
        <end position="283"/>
    </location>
    <ligand>
        <name>ATP</name>
        <dbReference type="ChEBI" id="CHEBI:30616"/>
    </ligand>
</feature>
<feature type="binding site" evidence="6">
    <location>
        <begin position="207"/>
        <end position="211"/>
    </location>
    <ligand>
        <name>ATP</name>
        <dbReference type="ChEBI" id="CHEBI:30616"/>
    </ligand>
</feature>
<evidence type="ECO:0000313" key="8">
    <source>
        <dbReference type="EMBL" id="RAW11853.1"/>
    </source>
</evidence>
<dbReference type="UniPathway" id="UPA00340">
    <property type="reaction ID" value="UER00458"/>
</dbReference>
<dbReference type="GO" id="GO:0000287">
    <property type="term" value="F:magnesium ion binding"/>
    <property type="evidence" value="ECO:0007669"/>
    <property type="project" value="UniProtKB-UniRule"/>
</dbReference>
<feature type="binding site" evidence="6">
    <location>
        <begin position="329"/>
        <end position="333"/>
    </location>
    <ligand>
        <name>ATP</name>
        <dbReference type="ChEBI" id="CHEBI:30616"/>
    </ligand>
</feature>
<keyword evidence="2 6" id="KW-0808">Transferase</keyword>
<keyword evidence="6" id="KW-0963">Cytoplasm</keyword>
<accession>A0A329QHJ9</accession>
<feature type="binding site" evidence="6">
    <location>
        <position position="16"/>
    </location>
    <ligand>
        <name>ATP</name>
        <dbReference type="ChEBI" id="CHEBI:30616"/>
    </ligand>
</feature>
<dbReference type="PIRSF" id="PIRSF000722">
    <property type="entry name" value="Acetate_prop_kin"/>
    <property type="match status" value="1"/>
</dbReference>
<keyword evidence="5 6" id="KW-0067">ATP-binding</keyword>
<dbReference type="Proteomes" id="UP000250462">
    <property type="component" value="Unassembled WGS sequence"/>
</dbReference>
<dbReference type="Gene3D" id="3.30.420.40">
    <property type="match status" value="2"/>
</dbReference>
<evidence type="ECO:0000256" key="3">
    <source>
        <dbReference type="ARBA" id="ARBA00022741"/>
    </source>
</evidence>
<dbReference type="RefSeq" id="WP_112259235.1">
    <property type="nucleotide sequence ID" value="NZ_QMIG01000018.1"/>
</dbReference>
<dbReference type="GO" id="GO:0005737">
    <property type="term" value="C:cytoplasm"/>
    <property type="evidence" value="ECO:0007669"/>
    <property type="project" value="UniProtKB-SubCell"/>
</dbReference>
<keyword evidence="6" id="KW-0460">Magnesium</keyword>
<evidence type="ECO:0000256" key="5">
    <source>
        <dbReference type="ARBA" id="ARBA00022840"/>
    </source>
</evidence>
<dbReference type="HAMAP" id="MF_00020">
    <property type="entry name" value="Acetate_kinase"/>
    <property type="match status" value="1"/>
</dbReference>
<proteinExistence type="inferred from homology"/>
<dbReference type="InterPro" id="IPR004372">
    <property type="entry name" value="Ac/propionate_kinase"/>
</dbReference>
<evidence type="ECO:0000256" key="6">
    <source>
        <dbReference type="HAMAP-Rule" id="MF_00020"/>
    </source>
</evidence>
<sequence>MSAMVLVLNCGSSSIKYQLIDADDGSMPARGLAERIGENGGHIRHEWSGEPLEKDVEMPDHEAGLAAMLDLFEQHGPRLSDVGIRAVGHRVVHGGETFAEPVTIDDDVERTIDELSALAPLHNPPNLAGITVARRALSDLPHVAVFDTAFHQSLPPVAYTYALDRDVAAEHHVRRYGFHGTSVSYVTRETARLLNRDPARTNIIVLHLGNGASATAIRDGASIDTSMGLTPLQGLVMGSRSGDLDPGILFHLRRSAGMSVDELDDMLNRHSGVLGLTGVRDMREVHQLASDGDDAAKLARDIYCYRIRQYVGAYLATLGEVHAVVFTGGVGENDSWVRSRSLAGMRRLGIEVDHVRNASRGSGTRFISPDGASTVVAVVPTNEELEIARQTMSVVDGR</sequence>
<feature type="active site" description="Proton donor/acceptor" evidence="6">
    <location>
        <position position="147"/>
    </location>
</feature>
<comment type="subcellular location">
    <subcellularLocation>
        <location evidence="6">Cytoplasm</location>
    </subcellularLocation>
</comment>
<dbReference type="NCBIfam" id="TIGR00016">
    <property type="entry name" value="ackA"/>
    <property type="match status" value="1"/>
</dbReference>
<name>A0A329QHJ9_9ACTN</name>
<comment type="function">
    <text evidence="6">Catalyzes the formation of acetyl phosphate from acetate and ATP. Can also catalyze the reverse reaction.</text>
</comment>
<comment type="pathway">
    <text evidence="6">Metabolic intermediate biosynthesis; acetyl-CoA biosynthesis; acetyl-CoA from acetate: step 1/2.</text>
</comment>
<dbReference type="EC" id="2.7.2.1" evidence="6"/>
<evidence type="ECO:0000256" key="4">
    <source>
        <dbReference type="ARBA" id="ARBA00022777"/>
    </source>
</evidence>
<dbReference type="EMBL" id="QMIG01000018">
    <property type="protein sequence ID" value="RAW11853.1"/>
    <property type="molecule type" value="Genomic_DNA"/>
</dbReference>
<feature type="binding site" evidence="6">
    <location>
        <position position="383"/>
    </location>
    <ligand>
        <name>Mg(2+)</name>
        <dbReference type="ChEBI" id="CHEBI:18420"/>
    </ligand>
</feature>
<dbReference type="InterPro" id="IPR043129">
    <property type="entry name" value="ATPase_NBD"/>
</dbReference>
<evidence type="ECO:0000313" key="9">
    <source>
        <dbReference type="Proteomes" id="UP000250462"/>
    </source>
</evidence>
<comment type="subunit">
    <text evidence="6">Homodimer.</text>
</comment>
<dbReference type="GO" id="GO:0006083">
    <property type="term" value="P:acetate metabolic process"/>
    <property type="evidence" value="ECO:0007669"/>
    <property type="project" value="TreeGrafter"/>
</dbReference>
<dbReference type="PROSITE" id="PS01076">
    <property type="entry name" value="ACETATE_KINASE_2"/>
    <property type="match status" value="1"/>
</dbReference>
<feature type="binding site" evidence="6">
    <location>
        <position position="9"/>
    </location>
    <ligand>
        <name>Mg(2+)</name>
        <dbReference type="ChEBI" id="CHEBI:18420"/>
    </ligand>
</feature>
<dbReference type="GO" id="GO:0005524">
    <property type="term" value="F:ATP binding"/>
    <property type="evidence" value="ECO:0007669"/>
    <property type="project" value="UniProtKB-KW"/>
</dbReference>
<dbReference type="PANTHER" id="PTHR21060">
    <property type="entry name" value="ACETATE KINASE"/>
    <property type="match status" value="1"/>
</dbReference>
<dbReference type="CDD" id="cd24010">
    <property type="entry name" value="ASKHA_NBD_AcK_PK"/>
    <property type="match status" value="1"/>
</dbReference>
<dbReference type="PROSITE" id="PS01075">
    <property type="entry name" value="ACETATE_KINASE_1"/>
    <property type="match status" value="1"/>
</dbReference>
<keyword evidence="9" id="KW-1185">Reference proteome</keyword>
<dbReference type="InterPro" id="IPR000890">
    <property type="entry name" value="Aliphatic_acid_kin_short-chain"/>
</dbReference>
<organism evidence="8 9">
    <name type="scientific">Phytoactinopolyspora halophila</name>
    <dbReference type="NCBI Taxonomy" id="1981511"/>
    <lineage>
        <taxon>Bacteria</taxon>
        <taxon>Bacillati</taxon>
        <taxon>Actinomycetota</taxon>
        <taxon>Actinomycetes</taxon>
        <taxon>Jiangellales</taxon>
        <taxon>Jiangellaceae</taxon>
        <taxon>Phytoactinopolyspora</taxon>
    </lineage>
</organism>
<evidence type="ECO:0000256" key="1">
    <source>
        <dbReference type="ARBA" id="ARBA00008748"/>
    </source>
</evidence>
<dbReference type="OrthoDB" id="9802453at2"/>
<dbReference type="GO" id="GO:0008776">
    <property type="term" value="F:acetate kinase activity"/>
    <property type="evidence" value="ECO:0007669"/>
    <property type="project" value="UniProtKB-UniRule"/>
</dbReference>
<feature type="site" description="Transition state stabilizer" evidence="6">
    <location>
        <position position="240"/>
    </location>
</feature>
<protein>
    <recommendedName>
        <fullName evidence="6">Acetate kinase</fullName>
        <ecNumber evidence="6">2.7.2.1</ecNumber>
    </recommendedName>
    <alternativeName>
        <fullName evidence="6">Acetokinase</fullName>
    </alternativeName>
</protein>
<dbReference type="PANTHER" id="PTHR21060:SF15">
    <property type="entry name" value="ACETATE KINASE-RELATED"/>
    <property type="match status" value="1"/>
</dbReference>
<keyword evidence="3 6" id="KW-0547">Nucleotide-binding</keyword>
<dbReference type="AlphaFoldDB" id="A0A329QHJ9"/>
<dbReference type="PRINTS" id="PR00471">
    <property type="entry name" value="ACETATEKNASE"/>
</dbReference>
<evidence type="ECO:0000256" key="2">
    <source>
        <dbReference type="ARBA" id="ARBA00022679"/>
    </source>
</evidence>
<evidence type="ECO:0000256" key="7">
    <source>
        <dbReference type="RuleBase" id="RU003835"/>
    </source>
</evidence>
<gene>
    <name evidence="6" type="primary">ackA</name>
    <name evidence="8" type="ORF">DPM12_15385</name>
</gene>
<comment type="similarity">
    <text evidence="1 6 7">Belongs to the acetokinase family.</text>
</comment>
<dbReference type="SUPFAM" id="SSF53067">
    <property type="entry name" value="Actin-like ATPase domain"/>
    <property type="match status" value="2"/>
</dbReference>
<dbReference type="InterPro" id="IPR023865">
    <property type="entry name" value="Aliphatic_acid_kinase_CS"/>
</dbReference>
<comment type="caution">
    <text evidence="8">The sequence shown here is derived from an EMBL/GenBank/DDBJ whole genome shotgun (WGS) entry which is preliminary data.</text>
</comment>
<keyword evidence="6" id="KW-0479">Metal-binding</keyword>
<comment type="cofactor">
    <cofactor evidence="6">
        <name>Mg(2+)</name>
        <dbReference type="ChEBI" id="CHEBI:18420"/>
    </cofactor>
    <cofactor evidence="6">
        <name>Mn(2+)</name>
        <dbReference type="ChEBI" id="CHEBI:29035"/>
    </cofactor>
    <text evidence="6">Mg(2+). Can also accept Mn(2+).</text>
</comment>
<dbReference type="Pfam" id="PF00871">
    <property type="entry name" value="Acetate_kinase"/>
    <property type="match status" value="1"/>
</dbReference>
<feature type="binding site" evidence="6">
    <location>
        <position position="90"/>
    </location>
    <ligand>
        <name>substrate</name>
    </ligand>
</feature>